<evidence type="ECO:0000256" key="8">
    <source>
        <dbReference type="ARBA" id="ARBA00022679"/>
    </source>
</evidence>
<keyword evidence="11 15" id="KW-0547">Nucleotide-binding</keyword>
<dbReference type="GO" id="GO:0006178">
    <property type="term" value="P:guanine salvage"/>
    <property type="evidence" value="ECO:0007669"/>
    <property type="project" value="TreeGrafter"/>
</dbReference>
<dbReference type="GO" id="GO:0006166">
    <property type="term" value="P:purine ribonucleoside salvage"/>
    <property type="evidence" value="ECO:0007669"/>
    <property type="project" value="UniProtKB-KW"/>
</dbReference>
<keyword evidence="9 15" id="KW-0479">Metal-binding</keyword>
<evidence type="ECO:0000256" key="15">
    <source>
        <dbReference type="RuleBase" id="RU364099"/>
    </source>
</evidence>
<comment type="subcellular location">
    <subcellularLocation>
        <location evidence="2 15">Cytoplasm</location>
    </subcellularLocation>
</comment>
<accession>A0A7C0XB48</accession>
<dbReference type="GO" id="GO:0032264">
    <property type="term" value="P:IMP salvage"/>
    <property type="evidence" value="ECO:0007669"/>
    <property type="project" value="UniProtKB-UniPathway"/>
</dbReference>
<dbReference type="FunFam" id="3.40.50.2020:FF:000006">
    <property type="entry name" value="Hypoxanthine phosphoribosyltransferase"/>
    <property type="match status" value="1"/>
</dbReference>
<evidence type="ECO:0000256" key="1">
    <source>
        <dbReference type="ARBA" id="ARBA00001946"/>
    </source>
</evidence>
<keyword evidence="8 15" id="KW-0808">Transferase</keyword>
<comment type="cofactor">
    <cofactor evidence="1 15">
        <name>Mg(2+)</name>
        <dbReference type="ChEBI" id="CHEBI:18420"/>
    </cofactor>
</comment>
<dbReference type="GO" id="GO:0046100">
    <property type="term" value="P:hypoxanthine metabolic process"/>
    <property type="evidence" value="ECO:0007669"/>
    <property type="project" value="TreeGrafter"/>
</dbReference>
<evidence type="ECO:0000256" key="5">
    <source>
        <dbReference type="ARBA" id="ARBA00011895"/>
    </source>
</evidence>
<dbReference type="NCBIfam" id="TIGR01203">
    <property type="entry name" value="HGPRTase"/>
    <property type="match status" value="1"/>
</dbReference>
<dbReference type="Proteomes" id="UP000885931">
    <property type="component" value="Unassembled WGS sequence"/>
</dbReference>
<sequence>MTPVPSGFMISEEEIRAKVKELAGRINADYRGRSPLLVGILKGAFIFLADLIREIDLQVEVDFIATSSYGRSTESTGIVKIIKDLSQSITDRDVLLVEDIVDTGLTLRYLYNLLLSRNPRSLEICVLLDKKERRRVEVPVKYVGFEVPDLFLVGYGLDYGEKFRGLKYIRALSPEEVRGG</sequence>
<evidence type="ECO:0000256" key="10">
    <source>
        <dbReference type="ARBA" id="ARBA00022726"/>
    </source>
</evidence>
<dbReference type="GO" id="GO:0052657">
    <property type="term" value="F:guanine phosphoribosyltransferase activity"/>
    <property type="evidence" value="ECO:0007669"/>
    <property type="project" value="UniProtKB-ARBA"/>
</dbReference>
<comment type="similarity">
    <text evidence="4 15">Belongs to the purine/pyrimidine phosphoribosyltransferase family.</text>
</comment>
<keyword evidence="6 15" id="KW-0963">Cytoplasm</keyword>
<dbReference type="PANTHER" id="PTHR43340:SF1">
    <property type="entry name" value="HYPOXANTHINE PHOSPHORIBOSYLTRANSFERASE"/>
    <property type="match status" value="1"/>
</dbReference>
<comment type="catalytic activity">
    <reaction evidence="13">
        <text>GMP + diphosphate = guanine + 5-phospho-alpha-D-ribose 1-diphosphate</text>
        <dbReference type="Rhea" id="RHEA:25424"/>
        <dbReference type="ChEBI" id="CHEBI:16235"/>
        <dbReference type="ChEBI" id="CHEBI:33019"/>
        <dbReference type="ChEBI" id="CHEBI:58017"/>
        <dbReference type="ChEBI" id="CHEBI:58115"/>
        <dbReference type="EC" id="2.4.2.8"/>
    </reaction>
    <physiologicalReaction direction="right-to-left" evidence="13">
        <dbReference type="Rhea" id="RHEA:25426"/>
    </physiologicalReaction>
</comment>
<dbReference type="GO" id="GO:0032263">
    <property type="term" value="P:GMP salvage"/>
    <property type="evidence" value="ECO:0007669"/>
    <property type="project" value="TreeGrafter"/>
</dbReference>
<name>A0A7C0XB48_UNCW3</name>
<dbReference type="PANTHER" id="PTHR43340">
    <property type="entry name" value="HYPOXANTHINE-GUANINE PHOSPHORIBOSYLTRANSFERASE"/>
    <property type="match status" value="1"/>
</dbReference>
<evidence type="ECO:0000256" key="11">
    <source>
        <dbReference type="ARBA" id="ARBA00022741"/>
    </source>
</evidence>
<dbReference type="GO" id="GO:0004422">
    <property type="term" value="F:hypoxanthine phosphoribosyltransferase activity"/>
    <property type="evidence" value="ECO:0007669"/>
    <property type="project" value="InterPro"/>
</dbReference>
<dbReference type="CDD" id="cd06223">
    <property type="entry name" value="PRTases_typeI"/>
    <property type="match status" value="1"/>
</dbReference>
<dbReference type="GO" id="GO:0000166">
    <property type="term" value="F:nucleotide binding"/>
    <property type="evidence" value="ECO:0007669"/>
    <property type="project" value="UniProtKB-KW"/>
</dbReference>
<keyword evidence="10 15" id="KW-0660">Purine salvage</keyword>
<evidence type="ECO:0000256" key="9">
    <source>
        <dbReference type="ARBA" id="ARBA00022723"/>
    </source>
</evidence>
<keyword evidence="7 15" id="KW-0328">Glycosyltransferase</keyword>
<dbReference type="UniPathway" id="UPA00591">
    <property type="reaction ID" value="UER00648"/>
</dbReference>
<evidence type="ECO:0000256" key="14">
    <source>
        <dbReference type="ARBA" id="ARBA00049402"/>
    </source>
</evidence>
<evidence type="ECO:0000256" key="7">
    <source>
        <dbReference type="ARBA" id="ARBA00022676"/>
    </source>
</evidence>
<organism evidence="17">
    <name type="scientific">candidate division WOR-3 bacterium</name>
    <dbReference type="NCBI Taxonomy" id="2052148"/>
    <lineage>
        <taxon>Bacteria</taxon>
        <taxon>Bacteria division WOR-3</taxon>
    </lineage>
</organism>
<dbReference type="GO" id="GO:0000287">
    <property type="term" value="F:magnesium ion binding"/>
    <property type="evidence" value="ECO:0007669"/>
    <property type="project" value="TreeGrafter"/>
</dbReference>
<dbReference type="Gene3D" id="3.40.50.2020">
    <property type="match status" value="1"/>
</dbReference>
<dbReference type="InterPro" id="IPR000836">
    <property type="entry name" value="PRTase_dom"/>
</dbReference>
<evidence type="ECO:0000256" key="13">
    <source>
        <dbReference type="ARBA" id="ARBA00048811"/>
    </source>
</evidence>
<protein>
    <recommendedName>
        <fullName evidence="5 15">Hypoxanthine phosphoribosyltransferase</fullName>
        <ecNumber evidence="5 15">2.4.2.8</ecNumber>
    </recommendedName>
</protein>
<evidence type="ECO:0000256" key="6">
    <source>
        <dbReference type="ARBA" id="ARBA00022490"/>
    </source>
</evidence>
<proteinExistence type="inferred from homology"/>
<comment type="caution">
    <text evidence="17">The sequence shown here is derived from an EMBL/GenBank/DDBJ whole genome shotgun (WGS) entry which is preliminary data.</text>
</comment>
<evidence type="ECO:0000256" key="3">
    <source>
        <dbReference type="ARBA" id="ARBA00004669"/>
    </source>
</evidence>
<comment type="pathway">
    <text evidence="3 15">Purine metabolism; IMP biosynthesis via salvage pathway; IMP from hypoxanthine: step 1/1.</text>
</comment>
<dbReference type="EMBL" id="DRBW01000157">
    <property type="protein sequence ID" value="HDM90342.1"/>
    <property type="molecule type" value="Genomic_DNA"/>
</dbReference>
<evidence type="ECO:0000313" key="17">
    <source>
        <dbReference type="EMBL" id="HDM90342.1"/>
    </source>
</evidence>
<dbReference type="Pfam" id="PF00156">
    <property type="entry name" value="Pribosyltran"/>
    <property type="match status" value="1"/>
</dbReference>
<evidence type="ECO:0000259" key="16">
    <source>
        <dbReference type="Pfam" id="PF00156"/>
    </source>
</evidence>
<evidence type="ECO:0000256" key="4">
    <source>
        <dbReference type="ARBA" id="ARBA00008391"/>
    </source>
</evidence>
<comment type="catalytic activity">
    <reaction evidence="14">
        <text>IMP + diphosphate = hypoxanthine + 5-phospho-alpha-D-ribose 1-diphosphate</text>
        <dbReference type="Rhea" id="RHEA:17973"/>
        <dbReference type="ChEBI" id="CHEBI:17368"/>
        <dbReference type="ChEBI" id="CHEBI:33019"/>
        <dbReference type="ChEBI" id="CHEBI:58017"/>
        <dbReference type="ChEBI" id="CHEBI:58053"/>
        <dbReference type="EC" id="2.4.2.8"/>
    </reaction>
    <physiologicalReaction direction="right-to-left" evidence="14">
        <dbReference type="Rhea" id="RHEA:17975"/>
    </physiologicalReaction>
</comment>
<dbReference type="InterPro" id="IPR005904">
    <property type="entry name" value="Hxn_phspho_trans"/>
</dbReference>
<evidence type="ECO:0000256" key="2">
    <source>
        <dbReference type="ARBA" id="ARBA00004496"/>
    </source>
</evidence>
<gene>
    <name evidence="17" type="primary">hpt</name>
    <name evidence="17" type="ORF">ENG67_03925</name>
</gene>
<keyword evidence="12 15" id="KW-0460">Magnesium</keyword>
<reference evidence="17" key="1">
    <citation type="journal article" date="2020" name="mSystems">
        <title>Genome- and Community-Level Interaction Insights into Carbon Utilization and Element Cycling Functions of Hydrothermarchaeota in Hydrothermal Sediment.</title>
        <authorList>
            <person name="Zhou Z."/>
            <person name="Liu Y."/>
            <person name="Xu W."/>
            <person name="Pan J."/>
            <person name="Luo Z.H."/>
            <person name="Li M."/>
        </authorList>
    </citation>
    <scope>NUCLEOTIDE SEQUENCE [LARGE SCALE GENOMIC DNA]</scope>
    <source>
        <strain evidence="17">HyVt-237</strain>
    </source>
</reference>
<dbReference type="SUPFAM" id="SSF53271">
    <property type="entry name" value="PRTase-like"/>
    <property type="match status" value="1"/>
</dbReference>
<dbReference type="EC" id="2.4.2.8" evidence="5 15"/>
<dbReference type="GO" id="GO:0005829">
    <property type="term" value="C:cytosol"/>
    <property type="evidence" value="ECO:0007669"/>
    <property type="project" value="TreeGrafter"/>
</dbReference>
<dbReference type="AlphaFoldDB" id="A0A7C0XB48"/>
<feature type="domain" description="Phosphoribosyltransferase" evidence="16">
    <location>
        <begin position="14"/>
        <end position="159"/>
    </location>
</feature>
<dbReference type="InterPro" id="IPR029057">
    <property type="entry name" value="PRTase-like"/>
</dbReference>
<evidence type="ECO:0000256" key="12">
    <source>
        <dbReference type="ARBA" id="ARBA00022842"/>
    </source>
</evidence>
<dbReference type="InterPro" id="IPR050408">
    <property type="entry name" value="HGPRT"/>
</dbReference>